<proteinExistence type="predicted"/>
<evidence type="ECO:0000313" key="3">
    <source>
        <dbReference type="Proteomes" id="UP000025748"/>
    </source>
</evidence>
<dbReference type="Proteomes" id="UP000025748">
    <property type="component" value="Unassembled WGS sequence"/>
</dbReference>
<accession>A0ABR4R2I7</accession>
<dbReference type="RefSeq" id="WP_032962205.1">
    <property type="nucleotide sequence ID" value="NZ_JHEM01000010.1"/>
</dbReference>
<evidence type="ECO:0000313" key="2">
    <source>
        <dbReference type="EMBL" id="KCB24922.1"/>
    </source>
</evidence>
<gene>
    <name evidence="2" type="ORF">L544_0812</name>
</gene>
<dbReference type="Pfam" id="PF21527">
    <property type="entry name" value="Stv"/>
    <property type="match status" value="1"/>
</dbReference>
<sequence>MSGHGVKCDDPPYFRLPKGLTMVFWTRAGREIRDSVAGNVERYPEYADLRLASQVVTRGGLCPNYWLCDATDPPLQINTPVNPQHFQVVARQGNHWRLSDLVAFTLRNVPNPADPVLVHWCACRSERRLPTWVQSLRLPTYR</sequence>
<evidence type="ECO:0000259" key="1">
    <source>
        <dbReference type="Pfam" id="PF21527"/>
    </source>
</evidence>
<dbReference type="InterPro" id="IPR049002">
    <property type="entry name" value="Stv"/>
</dbReference>
<reference evidence="2 3" key="1">
    <citation type="submission" date="2014-03" db="EMBL/GenBank/DDBJ databases">
        <title>Genome sequence of Bordetella hinzii.</title>
        <authorList>
            <person name="Register K."/>
            <person name="Harvill E."/>
            <person name="Goodfield L.L."/>
            <person name="Ivanov Y.V."/>
            <person name="Meyer J.A."/>
            <person name="Muse S.J."/>
            <person name="Jacobs N."/>
            <person name="Bendor L."/>
            <person name="Smallridge W.E."/>
            <person name="Brinkac L.M."/>
            <person name="Sanka R."/>
            <person name="Kim M."/>
            <person name="Losada L."/>
        </authorList>
    </citation>
    <scope>NUCLEOTIDE SEQUENCE [LARGE SCALE GENOMIC DNA]</scope>
    <source>
        <strain evidence="2 3">OH87 BAL007II</strain>
    </source>
</reference>
<organism evidence="2 3">
    <name type="scientific">Bordetella hinzii OH87 BAL007II</name>
    <dbReference type="NCBI Taxonomy" id="1331262"/>
    <lineage>
        <taxon>Bacteria</taxon>
        <taxon>Pseudomonadati</taxon>
        <taxon>Pseudomonadota</taxon>
        <taxon>Betaproteobacteria</taxon>
        <taxon>Burkholderiales</taxon>
        <taxon>Alcaligenaceae</taxon>
        <taxon>Bordetella</taxon>
    </lineage>
</organism>
<feature type="domain" description="Putative adhesin Stv" evidence="1">
    <location>
        <begin position="2"/>
        <end position="125"/>
    </location>
</feature>
<dbReference type="EMBL" id="JHEM01000010">
    <property type="protein sequence ID" value="KCB24922.1"/>
    <property type="molecule type" value="Genomic_DNA"/>
</dbReference>
<protein>
    <recommendedName>
        <fullName evidence="1">Putative adhesin Stv domain-containing protein</fullName>
    </recommendedName>
</protein>
<keyword evidence="3" id="KW-1185">Reference proteome</keyword>
<name>A0ABR4R2I7_9BORD</name>
<comment type="caution">
    <text evidence="2">The sequence shown here is derived from an EMBL/GenBank/DDBJ whole genome shotgun (WGS) entry which is preliminary data.</text>
</comment>